<dbReference type="PANTHER" id="PTHR43394:SF1">
    <property type="entry name" value="ATP-BINDING CASSETTE SUB-FAMILY B MEMBER 10, MITOCHONDRIAL"/>
    <property type="match status" value="1"/>
</dbReference>
<evidence type="ECO:0000256" key="5">
    <source>
        <dbReference type="ARBA" id="ARBA00022989"/>
    </source>
</evidence>
<gene>
    <name evidence="10" type="ORF">J2Z70_000762</name>
</gene>
<dbReference type="InterPro" id="IPR003439">
    <property type="entry name" value="ABC_transporter-like_ATP-bd"/>
</dbReference>
<dbReference type="GO" id="GO:0005524">
    <property type="term" value="F:ATP binding"/>
    <property type="evidence" value="ECO:0007669"/>
    <property type="project" value="UniProtKB-KW"/>
</dbReference>
<feature type="transmembrane region" description="Helical" evidence="7">
    <location>
        <begin position="157"/>
        <end position="174"/>
    </location>
</feature>
<evidence type="ECO:0000256" key="2">
    <source>
        <dbReference type="ARBA" id="ARBA00022692"/>
    </source>
</evidence>
<evidence type="ECO:0000313" key="10">
    <source>
        <dbReference type="EMBL" id="MBP2110622.1"/>
    </source>
</evidence>
<evidence type="ECO:0000256" key="1">
    <source>
        <dbReference type="ARBA" id="ARBA00004651"/>
    </source>
</evidence>
<proteinExistence type="predicted"/>
<dbReference type="Proteomes" id="UP000773462">
    <property type="component" value="Unassembled WGS sequence"/>
</dbReference>
<keyword evidence="6 7" id="KW-0472">Membrane</keyword>
<feature type="transmembrane region" description="Helical" evidence="7">
    <location>
        <begin position="12"/>
        <end position="32"/>
    </location>
</feature>
<evidence type="ECO:0000256" key="3">
    <source>
        <dbReference type="ARBA" id="ARBA00022741"/>
    </source>
</evidence>
<feature type="domain" description="ABC transmembrane type-1" evidence="9">
    <location>
        <begin position="22"/>
        <end position="304"/>
    </location>
</feature>
<reference evidence="10 11" key="1">
    <citation type="submission" date="2021-03" db="EMBL/GenBank/DDBJ databases">
        <title>Genomic Encyclopedia of Type Strains, Phase IV (KMG-IV): sequencing the most valuable type-strain genomes for metagenomic binning, comparative biology and taxonomic classification.</title>
        <authorList>
            <person name="Goeker M."/>
        </authorList>
    </citation>
    <scope>NUCLEOTIDE SEQUENCE [LARGE SCALE GENOMIC DNA]</scope>
    <source>
        <strain evidence="10 11">DSM 101953</strain>
    </source>
</reference>
<evidence type="ECO:0000256" key="4">
    <source>
        <dbReference type="ARBA" id="ARBA00022840"/>
    </source>
</evidence>
<dbReference type="RefSeq" id="WP_209869567.1">
    <property type="nucleotide sequence ID" value="NZ_JAGGLV010000002.1"/>
</dbReference>
<dbReference type="PANTHER" id="PTHR43394">
    <property type="entry name" value="ATP-DEPENDENT PERMEASE MDL1, MITOCHONDRIAL"/>
    <property type="match status" value="1"/>
</dbReference>
<keyword evidence="2 7" id="KW-0812">Transmembrane</keyword>
<comment type="caution">
    <text evidence="10">The sequence shown here is derived from an EMBL/GenBank/DDBJ whole genome shotgun (WGS) entry which is preliminary data.</text>
</comment>
<accession>A0ABS4NMN1</accession>
<dbReference type="SMART" id="SM00382">
    <property type="entry name" value="AAA"/>
    <property type="match status" value="1"/>
</dbReference>
<dbReference type="InterPro" id="IPR036640">
    <property type="entry name" value="ABC1_TM_sf"/>
</dbReference>
<comment type="subcellular location">
    <subcellularLocation>
        <location evidence="1">Cell membrane</location>
        <topology evidence="1">Multi-pass membrane protein</topology>
    </subcellularLocation>
</comment>
<feature type="transmembrane region" description="Helical" evidence="7">
    <location>
        <begin position="52"/>
        <end position="69"/>
    </location>
</feature>
<dbReference type="InterPro" id="IPR027417">
    <property type="entry name" value="P-loop_NTPase"/>
</dbReference>
<dbReference type="Gene3D" id="3.40.50.300">
    <property type="entry name" value="P-loop containing nucleotide triphosphate hydrolases"/>
    <property type="match status" value="1"/>
</dbReference>
<keyword evidence="5 7" id="KW-1133">Transmembrane helix</keyword>
<evidence type="ECO:0000256" key="6">
    <source>
        <dbReference type="ARBA" id="ARBA00023136"/>
    </source>
</evidence>
<dbReference type="SUPFAM" id="SSF90123">
    <property type="entry name" value="ABC transporter transmembrane region"/>
    <property type="match status" value="1"/>
</dbReference>
<keyword evidence="3" id="KW-0547">Nucleotide-binding</keyword>
<dbReference type="InterPro" id="IPR003593">
    <property type="entry name" value="AAA+_ATPase"/>
</dbReference>
<sequence length="580" mass="65903">MKEYKWVLSIFFRQQPVTMVSILLLYILMYALQPLELLLMGRIIVSLGHPSGVMSIAILIIAYILVYSLKNIQYSFSLLFIELLENKVGALLQRQMFTAIAKADLDKLDQADYLLQIERAKDTLWYKLTNAVNDVFHFLGSIAGFCMSVWIIARLGVLYVVAFIVLGLLYNYFVKRNTEEHIAVMKRQEHEDRKLNYLSRLMQDRSNQKEIRSFQIYEWLESKRLSKFDEIRDLNMAFSLKWTVIGCIWSGLMLGLENSTLLFMCYAVALTTLSLDQLIVLTQGQGQIIEGVNSFAEFFSEARKNTIYIKEFRDLITPETQAAETPHQPSSVLTRNRMAMELHDVSYSYGNSPAVLKNINLHIGRGESIVLVGENGSGKSTLAKIMAGLLKPTEGRVHSYCKTSTAAFQDYAKFEFSVRDNVGLGDVASINDNDRITEATVKGQIHQVIQQYPKGLDTILGKKFDADGIEMSEGQWQKVAISRAFMPEADFIIFDEPSASLDALSEIQQFRNIGKYFRGKSVVLISHRIGIAKLADRIVFMKQGEIVEAGTHAELMQLKGEYCSFFKNQAKWYDTGDQVI</sequence>
<keyword evidence="4 10" id="KW-0067">ATP-binding</keyword>
<dbReference type="PROSITE" id="PS50929">
    <property type="entry name" value="ABC_TM1F"/>
    <property type="match status" value="1"/>
</dbReference>
<feature type="transmembrane region" description="Helical" evidence="7">
    <location>
        <begin position="234"/>
        <end position="255"/>
    </location>
</feature>
<keyword evidence="11" id="KW-1185">Reference proteome</keyword>
<name>A0ABS4NMN1_9BACL</name>
<dbReference type="Gene3D" id="1.20.1560.10">
    <property type="entry name" value="ABC transporter type 1, transmembrane domain"/>
    <property type="match status" value="1"/>
</dbReference>
<evidence type="ECO:0000313" key="11">
    <source>
        <dbReference type="Proteomes" id="UP000773462"/>
    </source>
</evidence>
<dbReference type="PROSITE" id="PS50893">
    <property type="entry name" value="ABC_TRANSPORTER_2"/>
    <property type="match status" value="1"/>
</dbReference>
<feature type="domain" description="ABC transporter" evidence="8">
    <location>
        <begin position="340"/>
        <end position="568"/>
    </location>
</feature>
<evidence type="ECO:0000259" key="9">
    <source>
        <dbReference type="PROSITE" id="PS50929"/>
    </source>
</evidence>
<dbReference type="InterPro" id="IPR011527">
    <property type="entry name" value="ABC1_TM_dom"/>
</dbReference>
<dbReference type="EMBL" id="JAGGLV010000002">
    <property type="protein sequence ID" value="MBP2110622.1"/>
    <property type="molecule type" value="Genomic_DNA"/>
</dbReference>
<protein>
    <submittedName>
        <fullName evidence="10">ATP-binding cassette subfamily B protein</fullName>
    </submittedName>
</protein>
<evidence type="ECO:0000259" key="8">
    <source>
        <dbReference type="PROSITE" id="PS50893"/>
    </source>
</evidence>
<dbReference type="InterPro" id="IPR039421">
    <property type="entry name" value="Type_1_exporter"/>
</dbReference>
<dbReference type="Pfam" id="PF00005">
    <property type="entry name" value="ABC_tran"/>
    <property type="match status" value="1"/>
</dbReference>
<feature type="transmembrane region" description="Helical" evidence="7">
    <location>
        <begin position="131"/>
        <end position="151"/>
    </location>
</feature>
<organism evidence="10 11">
    <name type="scientific">Paenibacillus silagei</name>
    <dbReference type="NCBI Taxonomy" id="1670801"/>
    <lineage>
        <taxon>Bacteria</taxon>
        <taxon>Bacillati</taxon>
        <taxon>Bacillota</taxon>
        <taxon>Bacilli</taxon>
        <taxon>Bacillales</taxon>
        <taxon>Paenibacillaceae</taxon>
        <taxon>Paenibacillus</taxon>
    </lineage>
</organism>
<dbReference type="SUPFAM" id="SSF52540">
    <property type="entry name" value="P-loop containing nucleoside triphosphate hydrolases"/>
    <property type="match status" value="1"/>
</dbReference>
<evidence type="ECO:0000256" key="7">
    <source>
        <dbReference type="SAM" id="Phobius"/>
    </source>
</evidence>